<name>A0A0A9G4E7_ARUDO</name>
<sequence>MSLSTSEHNTTCWNQAVEMVK</sequence>
<accession>A0A0A9G4E7</accession>
<protein>
    <submittedName>
        <fullName evidence="1">Cdpk1</fullName>
    </submittedName>
</protein>
<reference evidence="1" key="2">
    <citation type="journal article" date="2015" name="Data Brief">
        <title>Shoot transcriptome of the giant reed, Arundo donax.</title>
        <authorList>
            <person name="Barrero R.A."/>
            <person name="Guerrero F.D."/>
            <person name="Moolhuijzen P."/>
            <person name="Goolsby J.A."/>
            <person name="Tidwell J."/>
            <person name="Bellgard S.E."/>
            <person name="Bellgard M.I."/>
        </authorList>
    </citation>
    <scope>NUCLEOTIDE SEQUENCE</scope>
    <source>
        <tissue evidence="1">Shoot tissue taken approximately 20 cm above the soil surface</tissue>
    </source>
</reference>
<evidence type="ECO:0000313" key="1">
    <source>
        <dbReference type="EMBL" id="JAE18344.1"/>
    </source>
</evidence>
<dbReference type="AlphaFoldDB" id="A0A0A9G4E7"/>
<dbReference type="EMBL" id="GBRH01179552">
    <property type="protein sequence ID" value="JAE18344.1"/>
    <property type="molecule type" value="Transcribed_RNA"/>
</dbReference>
<organism evidence="1">
    <name type="scientific">Arundo donax</name>
    <name type="common">Giant reed</name>
    <name type="synonym">Donax arundinaceus</name>
    <dbReference type="NCBI Taxonomy" id="35708"/>
    <lineage>
        <taxon>Eukaryota</taxon>
        <taxon>Viridiplantae</taxon>
        <taxon>Streptophyta</taxon>
        <taxon>Embryophyta</taxon>
        <taxon>Tracheophyta</taxon>
        <taxon>Spermatophyta</taxon>
        <taxon>Magnoliopsida</taxon>
        <taxon>Liliopsida</taxon>
        <taxon>Poales</taxon>
        <taxon>Poaceae</taxon>
        <taxon>PACMAD clade</taxon>
        <taxon>Arundinoideae</taxon>
        <taxon>Arundineae</taxon>
        <taxon>Arundo</taxon>
    </lineage>
</organism>
<proteinExistence type="predicted"/>
<reference evidence="1" key="1">
    <citation type="submission" date="2014-09" db="EMBL/GenBank/DDBJ databases">
        <authorList>
            <person name="Magalhaes I.L.F."/>
            <person name="Oliveira U."/>
            <person name="Santos F.R."/>
            <person name="Vidigal T.H.D.A."/>
            <person name="Brescovit A.D."/>
            <person name="Santos A.J."/>
        </authorList>
    </citation>
    <scope>NUCLEOTIDE SEQUENCE</scope>
    <source>
        <tissue evidence="1">Shoot tissue taken approximately 20 cm above the soil surface</tissue>
    </source>
</reference>